<feature type="domain" description="C2H2-type" evidence="9">
    <location>
        <begin position="556"/>
        <end position="578"/>
    </location>
</feature>
<evidence type="ECO:0000256" key="7">
    <source>
        <dbReference type="PROSITE-ProRule" id="PRU00042"/>
    </source>
</evidence>
<dbReference type="OrthoDB" id="3437960at2759"/>
<dbReference type="GO" id="GO:0005667">
    <property type="term" value="C:transcription regulator complex"/>
    <property type="evidence" value="ECO:0007669"/>
    <property type="project" value="TreeGrafter"/>
</dbReference>
<dbReference type="AlphaFoldDB" id="A0A9W8V4Z1"/>
<dbReference type="InterPro" id="IPR036236">
    <property type="entry name" value="Znf_C2H2_sf"/>
</dbReference>
<dbReference type="FunFam" id="3.30.160.60:FF:002343">
    <property type="entry name" value="Zinc finger protein 33A"/>
    <property type="match status" value="2"/>
</dbReference>
<dbReference type="PANTHER" id="PTHR14003">
    <property type="entry name" value="TRANSCRIPTIONAL REPRESSOR PROTEIN YY"/>
    <property type="match status" value="1"/>
</dbReference>
<feature type="compositionally biased region" description="Basic residues" evidence="8">
    <location>
        <begin position="124"/>
        <end position="136"/>
    </location>
</feature>
<proteinExistence type="inferred from homology"/>
<comment type="similarity">
    <text evidence="1">Belongs to the krueppel C2H2-type zinc-finger protein family.</text>
</comment>
<evidence type="ECO:0000256" key="1">
    <source>
        <dbReference type="ARBA" id="ARBA00006991"/>
    </source>
</evidence>
<dbReference type="PROSITE" id="PS00028">
    <property type="entry name" value="ZINC_FINGER_C2H2_1"/>
    <property type="match status" value="4"/>
</dbReference>
<feature type="domain" description="C2H2-type" evidence="9">
    <location>
        <begin position="526"/>
        <end position="555"/>
    </location>
</feature>
<dbReference type="Gene3D" id="3.30.160.60">
    <property type="entry name" value="Classic Zinc Finger"/>
    <property type="match status" value="5"/>
</dbReference>
<name>A0A9W8V4Z1_9HYPO</name>
<feature type="domain" description="C2H2-type" evidence="9">
    <location>
        <begin position="584"/>
        <end position="611"/>
    </location>
</feature>
<dbReference type="SUPFAM" id="SSF57667">
    <property type="entry name" value="beta-beta-alpha zinc fingers"/>
    <property type="match status" value="3"/>
</dbReference>
<keyword evidence="5" id="KW-0862">Zinc</keyword>
<dbReference type="PROSITE" id="PS50157">
    <property type="entry name" value="ZINC_FINGER_C2H2_2"/>
    <property type="match status" value="5"/>
</dbReference>
<feature type="region of interest" description="Disordered" evidence="8">
    <location>
        <begin position="80"/>
        <end position="167"/>
    </location>
</feature>
<protein>
    <recommendedName>
        <fullName evidence="6">C2H2 type master regulator of conidiophore development brlA</fullName>
    </recommendedName>
</protein>
<dbReference type="GO" id="GO:0000981">
    <property type="term" value="F:DNA-binding transcription factor activity, RNA polymerase II-specific"/>
    <property type="evidence" value="ECO:0007669"/>
    <property type="project" value="TreeGrafter"/>
</dbReference>
<evidence type="ECO:0000256" key="4">
    <source>
        <dbReference type="ARBA" id="ARBA00022771"/>
    </source>
</evidence>
<evidence type="ECO:0000313" key="10">
    <source>
        <dbReference type="EMBL" id="KAJ4196754.1"/>
    </source>
</evidence>
<dbReference type="PANTHER" id="PTHR14003:SF19">
    <property type="entry name" value="YY2 TRANSCRIPTION FACTOR"/>
    <property type="match status" value="1"/>
</dbReference>
<accession>A0A9W8V4Z1</accession>
<evidence type="ECO:0000256" key="3">
    <source>
        <dbReference type="ARBA" id="ARBA00022737"/>
    </source>
</evidence>
<comment type="caution">
    <text evidence="10">The sequence shown here is derived from an EMBL/GenBank/DDBJ whole genome shotgun (WGS) entry which is preliminary data.</text>
</comment>
<dbReference type="Pfam" id="PF00096">
    <property type="entry name" value="zf-C2H2"/>
    <property type="match status" value="3"/>
</dbReference>
<reference evidence="10" key="1">
    <citation type="submission" date="2022-09" db="EMBL/GenBank/DDBJ databases">
        <title>Fusarium specimens isolated from Avocado Roots.</title>
        <authorList>
            <person name="Stajich J."/>
            <person name="Roper C."/>
            <person name="Heimlech-Rivalta G."/>
        </authorList>
    </citation>
    <scope>NUCLEOTIDE SEQUENCE</scope>
    <source>
        <strain evidence="10">A02</strain>
    </source>
</reference>
<evidence type="ECO:0000256" key="6">
    <source>
        <dbReference type="ARBA" id="ARBA00044085"/>
    </source>
</evidence>
<dbReference type="GO" id="GO:0000978">
    <property type="term" value="F:RNA polymerase II cis-regulatory region sequence-specific DNA binding"/>
    <property type="evidence" value="ECO:0007669"/>
    <property type="project" value="TreeGrafter"/>
</dbReference>
<evidence type="ECO:0000256" key="5">
    <source>
        <dbReference type="ARBA" id="ARBA00022833"/>
    </source>
</evidence>
<gene>
    <name evidence="10" type="primary">SUR1</name>
    <name evidence="10" type="ORF">NW755_001524</name>
</gene>
<dbReference type="EMBL" id="JAOQAV010000002">
    <property type="protein sequence ID" value="KAJ4196754.1"/>
    <property type="molecule type" value="Genomic_DNA"/>
</dbReference>
<evidence type="ECO:0000313" key="11">
    <source>
        <dbReference type="Proteomes" id="UP001152087"/>
    </source>
</evidence>
<evidence type="ECO:0000259" key="9">
    <source>
        <dbReference type="PROSITE" id="PS50157"/>
    </source>
</evidence>
<dbReference type="SMART" id="SM00355">
    <property type="entry name" value="ZnF_C2H2"/>
    <property type="match status" value="6"/>
</dbReference>
<organism evidence="10 11">
    <name type="scientific">Fusarium falciforme</name>
    <dbReference type="NCBI Taxonomy" id="195108"/>
    <lineage>
        <taxon>Eukaryota</taxon>
        <taxon>Fungi</taxon>
        <taxon>Dikarya</taxon>
        <taxon>Ascomycota</taxon>
        <taxon>Pezizomycotina</taxon>
        <taxon>Sordariomycetes</taxon>
        <taxon>Hypocreomycetidae</taxon>
        <taxon>Hypocreales</taxon>
        <taxon>Nectriaceae</taxon>
        <taxon>Fusarium</taxon>
        <taxon>Fusarium solani species complex</taxon>
    </lineage>
</organism>
<dbReference type="GO" id="GO:0000785">
    <property type="term" value="C:chromatin"/>
    <property type="evidence" value="ECO:0007669"/>
    <property type="project" value="TreeGrafter"/>
</dbReference>
<feature type="domain" description="C2H2-type" evidence="9">
    <location>
        <begin position="466"/>
        <end position="497"/>
    </location>
</feature>
<dbReference type="Proteomes" id="UP001152087">
    <property type="component" value="Unassembled WGS sequence"/>
</dbReference>
<keyword evidence="3" id="KW-0677">Repeat</keyword>
<feature type="domain" description="C2H2-type" evidence="9">
    <location>
        <begin position="498"/>
        <end position="525"/>
    </location>
</feature>
<keyword evidence="11" id="KW-1185">Reference proteome</keyword>
<dbReference type="Pfam" id="PF13912">
    <property type="entry name" value="zf-C2H2_6"/>
    <property type="match status" value="1"/>
</dbReference>
<sequence length="618" mass="67874">MDQSGIFAHHHAASFESSADKVDYGFDYHLGHDASLTHGLDALGTCNNTENACLDQRCFDHYGKASSTPTTALDLGIDINSDAPSSPRQRVSYGHSHPHHQKALARSTCVAGTASMNPDPKSVRGAHRQRQKRKRQAAPASKPHDIHQSHHVHQMRSPQVFHHAQHSQSIEPMTALQAFAQTPQLNFHHTDFHAPPTHFQQPLNSPDCADCFNPTWVTNMMDPAANCMSMQWPPYGGAASAACSSACDDVNCWTRCEEGVDDQCCYDDCCAQLDMSHAACCFEPTCASLEPCLDSSCQEASIPCTDANCMGTPASVSVTTPSAEPEPIVNALVSPVEPGREITPDAFDQSAIGHFAQGFSNDLNSAHGFTNDLSPTISQSLDHQLTQNHASQDANEASGFAMPAFPSASKSKPVDEQPTTDNAEHLCRWLCLDGIACGQKFASNKELQDHCKSDHVKNLKKGPNGFCCTWWGCARPGPFSQKSKLERHMQTHTGFKPVKCDICGIYLSAKQSLEQHMRTHSGEKPWKCEYPGCTQSFKQQSALTMHMRTHTGEKPLVCEVCGKRFGESSNLSKHRRTHNIRGNHVCKICQKDFHRLDQLRRHMQTHAPDGGRKGSKSS</sequence>
<evidence type="ECO:0000256" key="8">
    <source>
        <dbReference type="SAM" id="MobiDB-lite"/>
    </source>
</evidence>
<keyword evidence="2" id="KW-0479">Metal-binding</keyword>
<keyword evidence="4 7" id="KW-0863">Zinc-finger</keyword>
<evidence type="ECO:0000256" key="2">
    <source>
        <dbReference type="ARBA" id="ARBA00022723"/>
    </source>
</evidence>
<dbReference type="FunFam" id="3.30.160.60:FF:001442">
    <property type="entry name" value="zinc finger protein 696"/>
    <property type="match status" value="1"/>
</dbReference>
<dbReference type="InterPro" id="IPR013087">
    <property type="entry name" value="Znf_C2H2_type"/>
</dbReference>
<dbReference type="GO" id="GO:0008270">
    <property type="term" value="F:zinc ion binding"/>
    <property type="evidence" value="ECO:0007669"/>
    <property type="project" value="UniProtKB-KW"/>
</dbReference>